<dbReference type="GO" id="GO:0008521">
    <property type="term" value="F:acetyl-CoA transmembrane transporter activity"/>
    <property type="evidence" value="ECO:0007669"/>
    <property type="project" value="InterPro"/>
</dbReference>
<keyword evidence="3 5" id="KW-1133">Transmembrane helix</keyword>
<dbReference type="Proteomes" id="UP000784294">
    <property type="component" value="Unassembled WGS sequence"/>
</dbReference>
<comment type="subcellular location">
    <subcellularLocation>
        <location evidence="1">Membrane</location>
        <topology evidence="1">Multi-pass membrane protein</topology>
    </subcellularLocation>
</comment>
<dbReference type="OrthoDB" id="6284176at2759"/>
<dbReference type="InterPro" id="IPR004752">
    <property type="entry name" value="AmpG_permease/AT-1"/>
</dbReference>
<keyword evidence="4 5" id="KW-0472">Membrane</keyword>
<evidence type="ECO:0000313" key="7">
    <source>
        <dbReference type="Proteomes" id="UP000784294"/>
    </source>
</evidence>
<name>A0A3S5A1E3_9PLAT</name>
<dbReference type="AlphaFoldDB" id="A0A3S5A1E3"/>
<evidence type="ECO:0000256" key="4">
    <source>
        <dbReference type="ARBA" id="ARBA00023136"/>
    </source>
</evidence>
<gene>
    <name evidence="6" type="ORF">PXEA_LOCUS5762</name>
</gene>
<evidence type="ECO:0000256" key="2">
    <source>
        <dbReference type="ARBA" id="ARBA00022692"/>
    </source>
</evidence>
<evidence type="ECO:0000256" key="5">
    <source>
        <dbReference type="SAM" id="Phobius"/>
    </source>
</evidence>
<dbReference type="Pfam" id="PF13000">
    <property type="entry name" value="Acatn"/>
    <property type="match status" value="1"/>
</dbReference>
<dbReference type="EMBL" id="CAAALY010014444">
    <property type="protein sequence ID" value="VEL12322.1"/>
    <property type="molecule type" value="Genomic_DNA"/>
</dbReference>
<protein>
    <submittedName>
        <fullName evidence="6">Uncharacterized protein</fullName>
    </submittedName>
</protein>
<organism evidence="6 7">
    <name type="scientific">Protopolystoma xenopodis</name>
    <dbReference type="NCBI Taxonomy" id="117903"/>
    <lineage>
        <taxon>Eukaryota</taxon>
        <taxon>Metazoa</taxon>
        <taxon>Spiralia</taxon>
        <taxon>Lophotrochozoa</taxon>
        <taxon>Platyhelminthes</taxon>
        <taxon>Monogenea</taxon>
        <taxon>Polyopisthocotylea</taxon>
        <taxon>Polystomatidea</taxon>
        <taxon>Polystomatidae</taxon>
        <taxon>Protopolystoma</taxon>
    </lineage>
</organism>
<feature type="transmembrane region" description="Helical" evidence="5">
    <location>
        <begin position="25"/>
        <end position="52"/>
    </location>
</feature>
<dbReference type="PANTHER" id="PTHR12778:SF9">
    <property type="entry name" value="ACETYL-COENZYME A TRANSPORTER 1"/>
    <property type="match status" value="1"/>
</dbReference>
<evidence type="ECO:0000313" key="6">
    <source>
        <dbReference type="EMBL" id="VEL12322.1"/>
    </source>
</evidence>
<dbReference type="GO" id="GO:0016020">
    <property type="term" value="C:membrane"/>
    <property type="evidence" value="ECO:0007669"/>
    <property type="project" value="UniProtKB-SubCell"/>
</dbReference>
<proteinExistence type="predicted"/>
<keyword evidence="7" id="KW-1185">Reference proteome</keyword>
<sequence length="89" mass="9779">MGTLVTDNLLNATGSSTTASSSFSWSFYALLLTKFTLYTVFTYTMFVSVMAFHARISDPLIGGTYMTLLNTASNLGESLLLFRISLSWV</sequence>
<keyword evidence="2 5" id="KW-0812">Transmembrane</keyword>
<reference evidence="6" key="1">
    <citation type="submission" date="2018-11" db="EMBL/GenBank/DDBJ databases">
        <authorList>
            <consortium name="Pathogen Informatics"/>
        </authorList>
    </citation>
    <scope>NUCLEOTIDE SEQUENCE</scope>
</reference>
<dbReference type="GO" id="GO:0035348">
    <property type="term" value="P:acetyl-CoA transmembrane transport"/>
    <property type="evidence" value="ECO:0007669"/>
    <property type="project" value="InterPro"/>
</dbReference>
<evidence type="ECO:0000256" key="3">
    <source>
        <dbReference type="ARBA" id="ARBA00022989"/>
    </source>
</evidence>
<accession>A0A3S5A1E3</accession>
<dbReference type="PANTHER" id="PTHR12778">
    <property type="entry name" value="SOLUTE CARRIER FAMILY 33 ACETYL-COA TRANSPORTER -RELATED"/>
    <property type="match status" value="1"/>
</dbReference>
<comment type="caution">
    <text evidence="6">The sequence shown here is derived from an EMBL/GenBank/DDBJ whole genome shotgun (WGS) entry which is preliminary data.</text>
</comment>
<evidence type="ECO:0000256" key="1">
    <source>
        <dbReference type="ARBA" id="ARBA00004141"/>
    </source>
</evidence>
<dbReference type="InterPro" id="IPR024371">
    <property type="entry name" value="AcetylCoA_trans_1-like"/>
</dbReference>